<name>A0A679K6I1_9HYPH</name>
<dbReference type="InterPro" id="IPR043202">
    <property type="entry name" value="Band-7_stomatin-like"/>
</dbReference>
<accession>A0A679K6I1</accession>
<evidence type="ECO:0000259" key="3">
    <source>
        <dbReference type="Pfam" id="PF01145"/>
    </source>
</evidence>
<proteinExistence type="inferred from homology"/>
<dbReference type="PRINTS" id="PR00721">
    <property type="entry name" value="STOMATIN"/>
</dbReference>
<comment type="subcellular location">
    <subcellularLocation>
        <location evidence="1">Membrane</location>
        <topology evidence="1">Single-pass membrane protein</topology>
    </subcellularLocation>
</comment>
<gene>
    <name evidence="4" type="ORF">MBLL_01724</name>
</gene>
<dbReference type="PANTHER" id="PTHR10264:SF83">
    <property type="entry name" value="BLL5629 PROTEIN"/>
    <property type="match status" value="1"/>
</dbReference>
<reference evidence="4" key="1">
    <citation type="submission" date="2019-12" db="EMBL/GenBank/DDBJ databases">
        <authorList>
            <person name="Cremers G."/>
        </authorList>
    </citation>
    <scope>NUCLEOTIDE SEQUENCE</scope>
    <source>
        <strain evidence="4">Mbul2</strain>
        <plasmid evidence="4">1</plasmid>
    </source>
</reference>
<dbReference type="InterPro" id="IPR001107">
    <property type="entry name" value="Band_7"/>
</dbReference>
<dbReference type="GO" id="GO:0005886">
    <property type="term" value="C:plasma membrane"/>
    <property type="evidence" value="ECO:0007669"/>
    <property type="project" value="InterPro"/>
</dbReference>
<feature type="domain" description="Band 7" evidence="3">
    <location>
        <begin position="35"/>
        <end position="201"/>
    </location>
</feature>
<dbReference type="Pfam" id="PF01145">
    <property type="entry name" value="Band_7"/>
    <property type="match status" value="1"/>
</dbReference>
<dbReference type="PANTHER" id="PTHR10264">
    <property type="entry name" value="BAND 7 PROTEIN-RELATED"/>
    <property type="match status" value="1"/>
</dbReference>
<dbReference type="InterPro" id="IPR036013">
    <property type="entry name" value="Band_7/SPFH_dom_sf"/>
</dbReference>
<protein>
    <recommendedName>
        <fullName evidence="3">Band 7 domain-containing protein</fullName>
    </recommendedName>
</protein>
<comment type="similarity">
    <text evidence="2">Belongs to the band 7/mec-2 family.</text>
</comment>
<dbReference type="RefSeq" id="WP_056146488.1">
    <property type="nucleotide sequence ID" value="NZ_LR743510.1"/>
</dbReference>
<keyword evidence="4" id="KW-0614">Plasmid</keyword>
<evidence type="ECO:0000256" key="1">
    <source>
        <dbReference type="ARBA" id="ARBA00004167"/>
    </source>
</evidence>
<geneLocation type="plasmid" evidence="4">
    <name>1</name>
</geneLocation>
<dbReference type="AlphaFoldDB" id="A0A679K6I1"/>
<dbReference type="SUPFAM" id="SSF117892">
    <property type="entry name" value="Band 7/SPFH domain"/>
    <property type="match status" value="1"/>
</dbReference>
<evidence type="ECO:0000256" key="2">
    <source>
        <dbReference type="ARBA" id="ARBA00008164"/>
    </source>
</evidence>
<dbReference type="InterPro" id="IPR001972">
    <property type="entry name" value="Stomatin_HflK_fam"/>
</dbReference>
<sequence length="263" mass="28447">MSELSILFVVGAFAFVGGLAITRTHRAFRGPLSRIVHEWEHGLLYRDGRFAGDLPPGRYRTLGWGDRLVVTLPNVPTFEGLHGVEVTSGDRLSFRLSATLVFEVMEPRVAHENRYRDSLQRAGTDALIRLAAARTLETLLSERPTLDAALLAFLDRPVAGCRITGVTVSAVTLPPEVRRLYAEVERARLEGQASLERARAEQAALRSLANSARMLKGNPELMNLRLLQALSTSGGKGGATLVLGREAFAASAPGGGAAYSDED</sequence>
<dbReference type="EMBL" id="LR743510">
    <property type="protein sequence ID" value="CAA2139648.1"/>
    <property type="molecule type" value="Genomic_DNA"/>
</dbReference>
<evidence type="ECO:0000313" key="4">
    <source>
        <dbReference type="EMBL" id="CAA2139648.1"/>
    </source>
</evidence>
<organism evidence="4">
    <name type="scientific">Methylobacterium bullatum</name>
    <dbReference type="NCBI Taxonomy" id="570505"/>
    <lineage>
        <taxon>Bacteria</taxon>
        <taxon>Pseudomonadati</taxon>
        <taxon>Pseudomonadota</taxon>
        <taxon>Alphaproteobacteria</taxon>
        <taxon>Hyphomicrobiales</taxon>
        <taxon>Methylobacteriaceae</taxon>
        <taxon>Methylobacterium</taxon>
    </lineage>
</organism>